<gene>
    <name evidence="4" type="ORF">CONPUDRAFT_165933</name>
</gene>
<dbReference type="KEGG" id="cput:CONPUDRAFT_165933"/>
<evidence type="ECO:0000256" key="2">
    <source>
        <dbReference type="SAM" id="MobiDB-lite"/>
    </source>
</evidence>
<evidence type="ECO:0000313" key="4">
    <source>
        <dbReference type="EMBL" id="EIW80404.1"/>
    </source>
</evidence>
<dbReference type="SUPFAM" id="SSF48350">
    <property type="entry name" value="GTPase activation domain, GAP"/>
    <property type="match status" value="1"/>
</dbReference>
<keyword evidence="1" id="KW-0175">Coiled coil</keyword>
<dbReference type="GO" id="GO:0007165">
    <property type="term" value="P:signal transduction"/>
    <property type="evidence" value="ECO:0007669"/>
    <property type="project" value="InterPro"/>
</dbReference>
<feature type="domain" description="Rho-GAP" evidence="3">
    <location>
        <begin position="243"/>
        <end position="523"/>
    </location>
</feature>
<accession>A0A5M3MNN2</accession>
<dbReference type="Gene3D" id="1.10.555.10">
    <property type="entry name" value="Rho GTPase activation protein"/>
    <property type="match status" value="1"/>
</dbReference>
<dbReference type="EMBL" id="JH711579">
    <property type="protein sequence ID" value="EIW80404.1"/>
    <property type="molecule type" value="Genomic_DNA"/>
</dbReference>
<dbReference type="RefSeq" id="XP_007769360.1">
    <property type="nucleotide sequence ID" value="XM_007771170.1"/>
</dbReference>
<name>A0A5M3MNN2_CONPW</name>
<feature type="compositionally biased region" description="Basic and acidic residues" evidence="2">
    <location>
        <begin position="18"/>
        <end position="40"/>
    </location>
</feature>
<proteinExistence type="predicted"/>
<feature type="region of interest" description="Disordered" evidence="2">
    <location>
        <begin position="487"/>
        <end position="520"/>
    </location>
</feature>
<organism evidence="4 5">
    <name type="scientific">Coniophora puteana (strain RWD-64-598)</name>
    <name type="common">Brown rot fungus</name>
    <dbReference type="NCBI Taxonomy" id="741705"/>
    <lineage>
        <taxon>Eukaryota</taxon>
        <taxon>Fungi</taxon>
        <taxon>Dikarya</taxon>
        <taxon>Basidiomycota</taxon>
        <taxon>Agaricomycotina</taxon>
        <taxon>Agaricomycetes</taxon>
        <taxon>Agaricomycetidae</taxon>
        <taxon>Boletales</taxon>
        <taxon>Coniophorineae</taxon>
        <taxon>Coniophoraceae</taxon>
        <taxon>Coniophora</taxon>
    </lineage>
</organism>
<feature type="compositionally biased region" description="Polar residues" evidence="2">
    <location>
        <begin position="941"/>
        <end position="956"/>
    </location>
</feature>
<keyword evidence="5" id="KW-1185">Reference proteome</keyword>
<feature type="region of interest" description="Disordered" evidence="2">
    <location>
        <begin position="583"/>
        <end position="643"/>
    </location>
</feature>
<feature type="region of interest" description="Disordered" evidence="2">
    <location>
        <begin position="151"/>
        <end position="195"/>
    </location>
</feature>
<feature type="region of interest" description="Disordered" evidence="2">
    <location>
        <begin position="773"/>
        <end position="883"/>
    </location>
</feature>
<feature type="region of interest" description="Disordered" evidence="2">
    <location>
        <begin position="386"/>
        <end position="409"/>
    </location>
</feature>
<evidence type="ECO:0000259" key="3">
    <source>
        <dbReference type="PROSITE" id="PS50238"/>
    </source>
</evidence>
<evidence type="ECO:0000313" key="5">
    <source>
        <dbReference type="Proteomes" id="UP000053558"/>
    </source>
</evidence>
<dbReference type="AlphaFoldDB" id="A0A5M3MNN2"/>
<feature type="compositionally biased region" description="Polar residues" evidence="2">
    <location>
        <begin position="915"/>
        <end position="931"/>
    </location>
</feature>
<dbReference type="Proteomes" id="UP000053558">
    <property type="component" value="Unassembled WGS sequence"/>
</dbReference>
<sequence>MTIKSFDLAKPFSTTNTPREHDGPVDSHSPHDDQEKDNHHRLSVHRLMNTLGFRANHNPPPEASGNDGPRRASAPAGALQAIQEESGEHQGKGRVRFASLPAIAPPSRREEGVARRSLSPGFKGSHAQPRVPFIPPNTLYRRLDHLVRNTTRAKSTHNHGDDNEEDAEAERNWTRRKSKLKGRELDDEKEAVEKQGVARRAMDHLAFSDVLHLAKSDVELKRRSKRWAEEDGDVPEEFHVLGSPLEDVLMYASKPVHIGNYTHDIPIWAATCIEEANRVGMHSPGLFRTLPQDSCETLLAIFDASFDFGASFSPRGQPVHTLCALVAAFIARLPEPLLPSTIYGPLWAWSVNPSVRAAQLRAIEAEDDILHNQVGSHAALARLHRPSGSLSKNKNKNNLPDMSTLADDEVKQALERDRKDRLRDASERYQISIAQVLLRMVPRGQATLLAYLCNFLSKIEKTPTNGIKYEEVAKIFAVAILGGARRMPDFDPEEEESDAGDDSDSDDSDDGDRSSVQGVPKYEFKKATAQGYDDLELEGTPAKTGTISASRMQSEKMLVWLLVRWKQIANGLFDEDCGIENDVSDSTTDSSSIAPSSLAPDSDQAPSLADHATPRTAWGPAVRDDGKGRGGSAANGRQMEGLGIQHFDRDSIRGSFDQAGLPSWAPWPQVPMSHPPPQGSMHYYSRPSFASPRVQDHMHRRSLMAEPGYSHQWHRQSQQFSPPTNPYPLPPVYDHPNQQPQHPGSYSPGYNHWNPQFDLNDYTARRSTYGQVAPHAPSHFHYPQPAPPTPFPPYASPANAPTNRGVSTKRRFPSESYSQHGDVGLSRSPPLPEPVPSIHSVVQDAEESTPRPSDRGSWTSTRTPTQPRVPSPRWSHNSDDVPVLPKLEEGMNLSVELDLGLGLGFGSDQEDTESWTDTSSALTPKPSSCSAHSDRKEDSKSSTPVAPTNSSASVYSECSAAVEREEEVPGAFESETDGSYHTPLAESSQASDTSSLSNFSLLKSPSSFGLGEAQFQLALTVGQDASSKGMARGNDGLAGARNAAAEAARMLVDTHTRLEQFKRAVHDASSEVKGKAPEIVRVVSQDLDVESCKAEEGEITELEDLKARLRIAEAERKKAEETVQEMWKLVEAKISL</sequence>
<dbReference type="GeneID" id="19205427"/>
<protein>
    <recommendedName>
        <fullName evidence="3">Rho-GAP domain-containing protein</fullName>
    </recommendedName>
</protein>
<feature type="compositionally biased region" description="Pro residues" evidence="2">
    <location>
        <begin position="723"/>
        <end position="733"/>
    </location>
</feature>
<feature type="compositionally biased region" description="Acidic residues" evidence="2">
    <location>
        <begin position="490"/>
        <end position="510"/>
    </location>
</feature>
<feature type="compositionally biased region" description="Polar residues" evidence="2">
    <location>
        <begin position="856"/>
        <end position="868"/>
    </location>
</feature>
<dbReference type="InterPro" id="IPR000198">
    <property type="entry name" value="RhoGAP_dom"/>
</dbReference>
<feature type="compositionally biased region" description="Low complexity" evidence="2">
    <location>
        <begin position="584"/>
        <end position="603"/>
    </location>
</feature>
<evidence type="ECO:0000256" key="1">
    <source>
        <dbReference type="SAM" id="Coils"/>
    </source>
</evidence>
<dbReference type="SMART" id="SM00324">
    <property type="entry name" value="RhoGAP"/>
    <property type="match status" value="1"/>
</dbReference>
<feature type="region of interest" description="Disordered" evidence="2">
    <location>
        <begin position="708"/>
        <end position="752"/>
    </location>
</feature>
<feature type="coiled-coil region" evidence="1">
    <location>
        <begin position="1092"/>
        <end position="1122"/>
    </location>
</feature>
<feature type="region of interest" description="Disordered" evidence="2">
    <location>
        <begin position="1"/>
        <end position="79"/>
    </location>
</feature>
<comment type="caution">
    <text evidence="4">The sequence shown here is derived from an EMBL/GenBank/DDBJ whole genome shotgun (WGS) entry which is preliminary data.</text>
</comment>
<dbReference type="OrthoDB" id="79452at2759"/>
<reference evidence="5" key="1">
    <citation type="journal article" date="2012" name="Science">
        <title>The Paleozoic origin of enzymatic lignin decomposition reconstructed from 31 fungal genomes.</title>
        <authorList>
            <person name="Floudas D."/>
            <person name="Binder M."/>
            <person name="Riley R."/>
            <person name="Barry K."/>
            <person name="Blanchette R.A."/>
            <person name="Henrissat B."/>
            <person name="Martinez A.T."/>
            <person name="Otillar R."/>
            <person name="Spatafora J.W."/>
            <person name="Yadav J.S."/>
            <person name="Aerts A."/>
            <person name="Benoit I."/>
            <person name="Boyd A."/>
            <person name="Carlson A."/>
            <person name="Copeland A."/>
            <person name="Coutinho P.M."/>
            <person name="de Vries R.P."/>
            <person name="Ferreira P."/>
            <person name="Findley K."/>
            <person name="Foster B."/>
            <person name="Gaskell J."/>
            <person name="Glotzer D."/>
            <person name="Gorecki P."/>
            <person name="Heitman J."/>
            <person name="Hesse C."/>
            <person name="Hori C."/>
            <person name="Igarashi K."/>
            <person name="Jurgens J.A."/>
            <person name="Kallen N."/>
            <person name="Kersten P."/>
            <person name="Kohler A."/>
            <person name="Kuees U."/>
            <person name="Kumar T.K.A."/>
            <person name="Kuo A."/>
            <person name="LaButti K."/>
            <person name="Larrondo L.F."/>
            <person name="Lindquist E."/>
            <person name="Ling A."/>
            <person name="Lombard V."/>
            <person name="Lucas S."/>
            <person name="Lundell T."/>
            <person name="Martin R."/>
            <person name="McLaughlin D.J."/>
            <person name="Morgenstern I."/>
            <person name="Morin E."/>
            <person name="Murat C."/>
            <person name="Nagy L.G."/>
            <person name="Nolan M."/>
            <person name="Ohm R.A."/>
            <person name="Patyshakuliyeva A."/>
            <person name="Rokas A."/>
            <person name="Ruiz-Duenas F.J."/>
            <person name="Sabat G."/>
            <person name="Salamov A."/>
            <person name="Samejima M."/>
            <person name="Schmutz J."/>
            <person name="Slot J.C."/>
            <person name="St John F."/>
            <person name="Stenlid J."/>
            <person name="Sun H."/>
            <person name="Sun S."/>
            <person name="Syed K."/>
            <person name="Tsang A."/>
            <person name="Wiebenga A."/>
            <person name="Young D."/>
            <person name="Pisabarro A."/>
            <person name="Eastwood D.C."/>
            <person name="Martin F."/>
            <person name="Cullen D."/>
            <person name="Grigoriev I.V."/>
            <person name="Hibbett D.S."/>
        </authorList>
    </citation>
    <scope>NUCLEOTIDE SEQUENCE [LARGE SCALE GENOMIC DNA]</scope>
    <source>
        <strain evidence="5">RWD-64-598 SS2</strain>
    </source>
</reference>
<feature type="region of interest" description="Disordered" evidence="2">
    <location>
        <begin position="908"/>
        <end position="991"/>
    </location>
</feature>
<dbReference type="InterPro" id="IPR008936">
    <property type="entry name" value="Rho_GTPase_activation_prot"/>
</dbReference>
<feature type="compositionally biased region" description="Pro residues" evidence="2">
    <location>
        <begin position="784"/>
        <end position="795"/>
    </location>
</feature>
<dbReference type="PROSITE" id="PS50238">
    <property type="entry name" value="RHOGAP"/>
    <property type="match status" value="1"/>
</dbReference>